<feature type="transmembrane region" description="Helical" evidence="6">
    <location>
        <begin position="334"/>
        <end position="355"/>
    </location>
</feature>
<evidence type="ECO:0000256" key="1">
    <source>
        <dbReference type="ARBA" id="ARBA00004651"/>
    </source>
</evidence>
<sequence>MSTNQPAPSSDKEQPVGEVAGTVTPLRRGVQTAIAVAGLVLSAVLGPLTSSPTLWGFLPLALYAVLLLADLDIVLATTVGLLSGLLVLGAGPIDAADYLADSLASDVVVIGLVIVLGSGLGEVLMKTGAATDLVRLIVQRMGIDSALRAQLGIMLATGVLVIALGTLIGAFALAAPLVIPIAARLGFTRSGTALMMFIGGTCGMFVAPFVGSMVAIRSSSGISYPEFVLVAGGPLAIACFVVGFFLVRWNLRRPTSPEDFYGADDQVDEALEVPRYARQSTVAFLGSFVLMVVYAVLTGAGTSFAVLALIGMAVVAGAAGRLSPTALLRALYDGCGRLFNFFLLFWLLAALFAVIEELNPYEILLDLWGSNLVALGTFTFLVLVGLIGWIGIQGASAAQVLLVDQIFGPTADALGVPIAAWSVVLLASAQADTYGPFPGVNMIAPVGLARSTALKRVLYSSWVLLLVSLAVYTIEIAILH</sequence>
<feature type="domain" description="Na+/H+ antiporter NhaC-like C-terminal" evidence="7">
    <location>
        <begin position="46"/>
        <end position="220"/>
    </location>
</feature>
<keyword evidence="9" id="KW-1185">Reference proteome</keyword>
<dbReference type="InterPro" id="IPR018461">
    <property type="entry name" value="Na/H_Antiport_NhaC-like_C"/>
</dbReference>
<evidence type="ECO:0000256" key="2">
    <source>
        <dbReference type="ARBA" id="ARBA00022475"/>
    </source>
</evidence>
<reference evidence="8 9" key="1">
    <citation type="submission" date="2019-03" db="EMBL/GenBank/DDBJ databases">
        <title>Genomic Encyclopedia of Type Strains, Phase IV (KMG-IV): sequencing the most valuable type-strain genomes for metagenomic binning, comparative biology and taxonomic classification.</title>
        <authorList>
            <person name="Goeker M."/>
        </authorList>
    </citation>
    <scope>NUCLEOTIDE SEQUENCE [LARGE SCALE GENOMIC DNA]</scope>
    <source>
        <strain evidence="8 9">DSM 45765</strain>
    </source>
</reference>
<evidence type="ECO:0000256" key="6">
    <source>
        <dbReference type="SAM" id="Phobius"/>
    </source>
</evidence>
<evidence type="ECO:0000256" key="4">
    <source>
        <dbReference type="ARBA" id="ARBA00022989"/>
    </source>
</evidence>
<name>A0A4R2QFE9_9PSEU</name>
<accession>A0A4R2QFE9</accession>
<keyword evidence="4 6" id="KW-1133">Transmembrane helix</keyword>
<comment type="caution">
    <text evidence="8">The sequence shown here is derived from an EMBL/GenBank/DDBJ whole genome shotgun (WGS) entry which is preliminary data.</text>
</comment>
<feature type="transmembrane region" description="Helical" evidence="6">
    <location>
        <begin position="146"/>
        <end position="164"/>
    </location>
</feature>
<evidence type="ECO:0000259" key="7">
    <source>
        <dbReference type="Pfam" id="PF03553"/>
    </source>
</evidence>
<feature type="transmembrane region" description="Helical" evidence="6">
    <location>
        <begin position="107"/>
        <end position="125"/>
    </location>
</feature>
<keyword evidence="2" id="KW-1003">Cell membrane</keyword>
<dbReference type="EMBL" id="SLXQ01000011">
    <property type="protein sequence ID" value="TCP47862.1"/>
    <property type="molecule type" value="Genomic_DNA"/>
</dbReference>
<comment type="subcellular location">
    <subcellularLocation>
        <location evidence="1">Cell membrane</location>
        <topology evidence="1">Multi-pass membrane protein</topology>
    </subcellularLocation>
</comment>
<feature type="transmembrane region" description="Helical" evidence="6">
    <location>
        <begin position="60"/>
        <end position="87"/>
    </location>
</feature>
<feature type="transmembrane region" description="Helical" evidence="6">
    <location>
        <begin position="227"/>
        <end position="247"/>
    </location>
</feature>
<gene>
    <name evidence="8" type="ORF">EV191_11167</name>
</gene>
<feature type="transmembrane region" description="Helical" evidence="6">
    <location>
        <begin position="457"/>
        <end position="479"/>
    </location>
</feature>
<proteinExistence type="predicted"/>
<dbReference type="GO" id="GO:0005886">
    <property type="term" value="C:plasma membrane"/>
    <property type="evidence" value="ECO:0007669"/>
    <property type="project" value="UniProtKB-SubCell"/>
</dbReference>
<dbReference type="OrthoDB" id="1837at2"/>
<feature type="transmembrane region" description="Helical" evidence="6">
    <location>
        <begin position="194"/>
        <end position="215"/>
    </location>
</feature>
<evidence type="ECO:0000256" key="5">
    <source>
        <dbReference type="ARBA" id="ARBA00023136"/>
    </source>
</evidence>
<feature type="transmembrane region" description="Helical" evidence="6">
    <location>
        <begin position="29"/>
        <end position="48"/>
    </location>
</feature>
<protein>
    <submittedName>
        <fullName evidence="8">Putative ion transporter superfamily protein YfcC</fullName>
    </submittedName>
</protein>
<keyword evidence="3 6" id="KW-0812">Transmembrane</keyword>
<feature type="transmembrane region" description="Helical" evidence="6">
    <location>
        <begin position="367"/>
        <end position="392"/>
    </location>
</feature>
<evidence type="ECO:0000256" key="3">
    <source>
        <dbReference type="ARBA" id="ARBA00022692"/>
    </source>
</evidence>
<organism evidence="8 9">
    <name type="scientific">Tamaricihabitans halophyticus</name>
    <dbReference type="NCBI Taxonomy" id="1262583"/>
    <lineage>
        <taxon>Bacteria</taxon>
        <taxon>Bacillati</taxon>
        <taxon>Actinomycetota</taxon>
        <taxon>Actinomycetes</taxon>
        <taxon>Pseudonocardiales</taxon>
        <taxon>Pseudonocardiaceae</taxon>
        <taxon>Tamaricihabitans</taxon>
    </lineage>
</organism>
<feature type="transmembrane region" description="Helical" evidence="6">
    <location>
        <begin position="303"/>
        <end position="322"/>
    </location>
</feature>
<dbReference type="RefSeq" id="WP_132879003.1">
    <property type="nucleotide sequence ID" value="NZ_SLXQ01000011.1"/>
</dbReference>
<dbReference type="Pfam" id="PF03553">
    <property type="entry name" value="Na_H_antiporter"/>
    <property type="match status" value="1"/>
</dbReference>
<evidence type="ECO:0000313" key="8">
    <source>
        <dbReference type="EMBL" id="TCP47862.1"/>
    </source>
</evidence>
<keyword evidence="5 6" id="KW-0472">Membrane</keyword>
<evidence type="ECO:0000313" key="9">
    <source>
        <dbReference type="Proteomes" id="UP000294911"/>
    </source>
</evidence>
<dbReference type="AlphaFoldDB" id="A0A4R2QFE9"/>
<dbReference type="Proteomes" id="UP000294911">
    <property type="component" value="Unassembled WGS sequence"/>
</dbReference>